<dbReference type="AlphaFoldDB" id="W6YLV8"/>
<protein>
    <submittedName>
        <fullName evidence="1">Uncharacterized protein</fullName>
    </submittedName>
</protein>
<gene>
    <name evidence="1" type="ORF">COCMIDRAFT_30835</name>
</gene>
<evidence type="ECO:0000313" key="2">
    <source>
        <dbReference type="Proteomes" id="UP000054032"/>
    </source>
</evidence>
<evidence type="ECO:0000313" key="1">
    <source>
        <dbReference type="EMBL" id="EUC40177.1"/>
    </source>
</evidence>
<feature type="non-terminal residue" evidence="1">
    <location>
        <position position="1"/>
    </location>
</feature>
<dbReference type="HOGENOM" id="CLU_2298242_0_0_1"/>
<dbReference type="GeneID" id="19121754"/>
<organism evidence="1 2">
    <name type="scientific">Bipolaris oryzae ATCC 44560</name>
    <dbReference type="NCBI Taxonomy" id="930090"/>
    <lineage>
        <taxon>Eukaryota</taxon>
        <taxon>Fungi</taxon>
        <taxon>Dikarya</taxon>
        <taxon>Ascomycota</taxon>
        <taxon>Pezizomycotina</taxon>
        <taxon>Dothideomycetes</taxon>
        <taxon>Pleosporomycetidae</taxon>
        <taxon>Pleosporales</taxon>
        <taxon>Pleosporineae</taxon>
        <taxon>Pleosporaceae</taxon>
        <taxon>Bipolaris</taxon>
    </lineage>
</organism>
<accession>W6YLV8</accession>
<keyword evidence="2" id="KW-1185">Reference proteome</keyword>
<dbReference type="Proteomes" id="UP000054032">
    <property type="component" value="Unassembled WGS sequence"/>
</dbReference>
<reference evidence="1 2" key="1">
    <citation type="journal article" date="2013" name="PLoS Genet.">
        <title>Comparative genome structure, secondary metabolite, and effector coding capacity across Cochliobolus pathogens.</title>
        <authorList>
            <person name="Condon B.J."/>
            <person name="Leng Y."/>
            <person name="Wu D."/>
            <person name="Bushley K.E."/>
            <person name="Ohm R.A."/>
            <person name="Otillar R."/>
            <person name="Martin J."/>
            <person name="Schackwitz W."/>
            <person name="Grimwood J."/>
            <person name="MohdZainudin N."/>
            <person name="Xue C."/>
            <person name="Wang R."/>
            <person name="Manning V.A."/>
            <person name="Dhillon B."/>
            <person name="Tu Z.J."/>
            <person name="Steffenson B.J."/>
            <person name="Salamov A."/>
            <person name="Sun H."/>
            <person name="Lowry S."/>
            <person name="LaButti K."/>
            <person name="Han J."/>
            <person name="Copeland A."/>
            <person name="Lindquist E."/>
            <person name="Barry K."/>
            <person name="Schmutz J."/>
            <person name="Baker S.E."/>
            <person name="Ciuffetti L.M."/>
            <person name="Grigoriev I.V."/>
            <person name="Zhong S."/>
            <person name="Turgeon B.G."/>
        </authorList>
    </citation>
    <scope>NUCLEOTIDE SEQUENCE [LARGE SCALE GENOMIC DNA]</scope>
    <source>
        <strain evidence="1 2">ATCC 44560</strain>
    </source>
</reference>
<name>W6YLV8_COCMI</name>
<proteinExistence type="predicted"/>
<dbReference type="RefSeq" id="XP_007693293.1">
    <property type="nucleotide sequence ID" value="XM_007695103.1"/>
</dbReference>
<sequence>LIDKWIVPWSGRGGQIAHRAAPTTITAAARNASANDDANVHKGKYEPSLSIHAVISSRKKQFHISFKAPKNTKNTKTAMPPFSNSLKARKELTVFAVYDGQ</sequence>
<dbReference type="EMBL" id="KI964189">
    <property type="protein sequence ID" value="EUC40177.1"/>
    <property type="molecule type" value="Genomic_DNA"/>
</dbReference>
<dbReference type="KEGG" id="bor:COCMIDRAFT_30835"/>